<dbReference type="STRING" id="1120923.SAMN02746095_00939"/>
<feature type="transmembrane region" description="Helical" evidence="1">
    <location>
        <begin position="57"/>
        <end position="75"/>
    </location>
</feature>
<gene>
    <name evidence="3" type="ORF">Aam_017_011</name>
</gene>
<dbReference type="Pfam" id="PF00487">
    <property type="entry name" value="FA_desaturase"/>
    <property type="match status" value="1"/>
</dbReference>
<comment type="caution">
    <text evidence="3">The sequence shown here is derived from an EMBL/GenBank/DDBJ whole genome shotgun (WGS) entry which is preliminary data.</text>
</comment>
<reference evidence="3 4" key="1">
    <citation type="submission" date="2012-11" db="EMBL/GenBank/DDBJ databases">
        <title>Whole genome sequence of Acidocella aminolytica 101 = DSM 11237.</title>
        <authorList>
            <person name="Azuma Y."/>
            <person name="Higashiura N."/>
            <person name="Hirakawa H."/>
            <person name="Matsushita K."/>
        </authorList>
    </citation>
    <scope>NUCLEOTIDE SEQUENCE [LARGE SCALE GENOMIC DNA]</scope>
    <source>
        <strain evidence="4">101 / DSM 11237</strain>
    </source>
</reference>
<dbReference type="GO" id="GO:0006629">
    <property type="term" value="P:lipid metabolic process"/>
    <property type="evidence" value="ECO:0007669"/>
    <property type="project" value="InterPro"/>
</dbReference>
<feature type="domain" description="Fatty acid desaturase" evidence="2">
    <location>
        <begin position="57"/>
        <end position="305"/>
    </location>
</feature>
<dbReference type="AlphaFoldDB" id="A0A0D6PCP7"/>
<protein>
    <submittedName>
        <fullName evidence="3">Fatty acid desaturase</fullName>
    </submittedName>
</protein>
<organism evidence="3 4">
    <name type="scientific">Acidocella aminolytica 101 = DSM 11237</name>
    <dbReference type="NCBI Taxonomy" id="1120923"/>
    <lineage>
        <taxon>Bacteria</taxon>
        <taxon>Pseudomonadati</taxon>
        <taxon>Pseudomonadota</taxon>
        <taxon>Alphaproteobacteria</taxon>
        <taxon>Acetobacterales</taxon>
        <taxon>Acidocellaceae</taxon>
        <taxon>Acidocella</taxon>
    </lineage>
</organism>
<evidence type="ECO:0000313" key="4">
    <source>
        <dbReference type="Proteomes" id="UP000032668"/>
    </source>
</evidence>
<dbReference type="PANTHER" id="PTHR19353:SF73">
    <property type="entry name" value="FATTY ACID DESATURASE"/>
    <property type="match status" value="1"/>
</dbReference>
<accession>A0A0D6PCP7</accession>
<keyword evidence="1" id="KW-0812">Transmembrane</keyword>
<feature type="transmembrane region" description="Helical" evidence="1">
    <location>
        <begin position="162"/>
        <end position="181"/>
    </location>
</feature>
<dbReference type="Proteomes" id="UP000032668">
    <property type="component" value="Unassembled WGS sequence"/>
</dbReference>
<feature type="transmembrane region" description="Helical" evidence="1">
    <location>
        <begin position="95"/>
        <end position="111"/>
    </location>
</feature>
<feature type="transmembrane region" description="Helical" evidence="1">
    <location>
        <begin position="193"/>
        <end position="212"/>
    </location>
</feature>
<name>A0A0D6PCP7_9PROT</name>
<dbReference type="GO" id="GO:0016717">
    <property type="term" value="F:oxidoreductase activity, acting on paired donors, with oxidation of a pair of donors resulting in the reduction of molecular oxygen to two molecules of water"/>
    <property type="evidence" value="ECO:0007669"/>
    <property type="project" value="TreeGrafter"/>
</dbReference>
<keyword evidence="1" id="KW-1133">Transmembrane helix</keyword>
<keyword evidence="1" id="KW-0472">Membrane</keyword>
<dbReference type="OrthoDB" id="9769653at2"/>
<evidence type="ECO:0000259" key="2">
    <source>
        <dbReference type="Pfam" id="PF00487"/>
    </source>
</evidence>
<dbReference type="PANTHER" id="PTHR19353">
    <property type="entry name" value="FATTY ACID DESATURASE 2"/>
    <property type="match status" value="1"/>
</dbReference>
<dbReference type="GO" id="GO:0016020">
    <property type="term" value="C:membrane"/>
    <property type="evidence" value="ECO:0007669"/>
    <property type="project" value="TreeGrafter"/>
</dbReference>
<dbReference type="EMBL" id="BANC01000017">
    <property type="protein sequence ID" value="GAN79106.1"/>
    <property type="molecule type" value="Genomic_DNA"/>
</dbReference>
<evidence type="ECO:0000313" key="3">
    <source>
        <dbReference type="EMBL" id="GAN79106.1"/>
    </source>
</evidence>
<evidence type="ECO:0000256" key="1">
    <source>
        <dbReference type="SAM" id="Phobius"/>
    </source>
</evidence>
<keyword evidence="4" id="KW-1185">Reference proteome</keyword>
<feature type="transmembrane region" description="Helical" evidence="1">
    <location>
        <begin position="218"/>
        <end position="236"/>
    </location>
</feature>
<sequence length="339" mass="38524">MSLNKSAGSAAITNLPLNMLRAYQAPIFSTALLQALSTFGLYIACMVAMYLSLKLSVWITLALSIPASGLIVRIFMLQHDCGHNSFFRSRRLNSMVGHLCSLITFTPFFYWRRLHARHHQSWNNLDNRGIAADFFSDCATVAEYQAMTPWQKRLYRLSHHPLLVHFLLPPVVFLVLYRLPFDMPRTQKRERRSVYLLDLALVVLFGGLIMAFGLKSVLLVHLPSIVLAAIIGIWLFSVQHRFEDAHWARKAEWNSAKASLQGASYLKLPVVLQWFSGNIGLHHVHHLRPGIPNYRLQACHDECPEVTNGVTVLTLKEALKAPSYTLWDETLNRMVPLPA</sequence>
<proteinExistence type="predicted"/>
<dbReference type="InterPro" id="IPR012171">
    <property type="entry name" value="Fatty_acid_desaturase"/>
</dbReference>
<dbReference type="InterPro" id="IPR005804">
    <property type="entry name" value="FA_desaturase_dom"/>
</dbReference>
<feature type="transmembrane region" description="Helical" evidence="1">
    <location>
        <begin position="27"/>
        <end position="51"/>
    </location>
</feature>